<sequence length="1147" mass="127427">MIIKTLKARILCALKSSLPGAASPPPSPTKPGRAAAAVVVVAGDAFSDDASFFDAHETPTKNGAEPIDDWELVDEEGRVGVAAAAAEEEEEQLREFPARCPQGGEGAVVLYTTTLRGIRKTFEDCNGVRALLENLDVAFQERDVSMDRGLRDELWSVTGEKAVPPRLFVRGRDVGGAAQVLALHEDGRLLALLSPGSNKNRSAAAAAAKCDACGGLRFVVCGECDGSRKVFDGERGRGVRCRGCNENGLVMWWARVREEAPPEGGVRYAATAAASPSSYYGLRLLHSFLHPDLVLRLERGGCRGTGAGAGGRSYALVPADELSRVLARQNSSLALHNKHSFAEDSAGAYPLVLRISVRETSILTVKISKKDNPVENYKRAYKIFNIDSQPVHVWDFSGQTNLILMNEWNRSNHDCCHSELENILEVQVYAMSDSLTSKIGGTSKEYTEQSSADVNDMDVDLSYGSFGRSSSHGLIGLENLGNTCFMNSSIQCLAHTSKLVDYFLGDYDRDINRTNPLGLNGELALAFGELLRRLWNTERKPVSPHHFKAKIACFAPQFSGFNQHDSQELLAFLLDGLHEDLNQVKCKPYEEAKDASGRPDKEVADEYWSNHLARNDSVIVDTYHGQYKSTLTCPTCSKTSVTFDPFMYLSLPVPSTAKRTMTVTVFSTDGSIEPISYDVTVPQFGSLNDLVQALSSACSLGDDEILLITEVYNNRILRYLEEPSDSVSLLRDGDKLAAFRLPRKYEKSPVVVFTHQYFDERSSIDNITPQMKEFEAPLLAVLPERANGLTLKNIYLKLLEPLRFSKSTSSLNDSGRCNSGCAAVMMDATPDSDSKFQSAPSENAPESSQSETIECQMTEGPSESNIGDTTDSDREAHMEEFEFYLINGRGEFQQTRIQTDEVDLQTTPNRLLINVHWQQNAVGQYDTSMLKSLPEIHKLELIPKGNEDSVALHGCLEAFLKEEPLGPEDMWYCPCCKKHQQAMKKLDLWRLPEVLVIHLKRFSYTQFTRNKLETFVDFPISDLDLSSYIIDKSELSDCHYRLYAISNHYGNMGGGHYTASIYHEEGKGWYKFDDECVRPITEDSIKTPAAYGIIQPPAAGSQASYPCMELLPCVWKWTSMLNEWYNPFFCNCTWYPVLMSASNIYSR</sequence>
<dbReference type="InterPro" id="IPR038765">
    <property type="entry name" value="Papain-like_cys_pep_sf"/>
</dbReference>
<dbReference type="EnsemblPlants" id="ORUFI07G03440.2">
    <property type="protein sequence ID" value="ORUFI07G03440.2"/>
    <property type="gene ID" value="ORUFI07G03440"/>
</dbReference>
<dbReference type="InterPro" id="IPR028889">
    <property type="entry name" value="USP"/>
</dbReference>
<organism evidence="4 5">
    <name type="scientific">Oryza rufipogon</name>
    <name type="common">Brownbeard rice</name>
    <name type="synonym">Asian wild rice</name>
    <dbReference type="NCBI Taxonomy" id="4529"/>
    <lineage>
        <taxon>Eukaryota</taxon>
        <taxon>Viridiplantae</taxon>
        <taxon>Streptophyta</taxon>
        <taxon>Embryophyta</taxon>
        <taxon>Tracheophyta</taxon>
        <taxon>Spermatophyta</taxon>
        <taxon>Magnoliopsida</taxon>
        <taxon>Liliopsida</taxon>
        <taxon>Poales</taxon>
        <taxon>Poaceae</taxon>
        <taxon>BOP clade</taxon>
        <taxon>Oryzoideae</taxon>
        <taxon>Oryzeae</taxon>
        <taxon>Oryzinae</taxon>
        <taxon>Oryza</taxon>
    </lineage>
</organism>
<dbReference type="GO" id="GO:0004843">
    <property type="term" value="F:cysteine-type deubiquitinase activity"/>
    <property type="evidence" value="ECO:0007669"/>
    <property type="project" value="InterPro"/>
</dbReference>
<dbReference type="PANTHER" id="PTHR21646">
    <property type="entry name" value="UBIQUITIN CARBOXYL-TERMINAL HYDROLASE"/>
    <property type="match status" value="1"/>
</dbReference>
<dbReference type="Pfam" id="PF00443">
    <property type="entry name" value="UCH"/>
    <property type="match status" value="1"/>
</dbReference>
<dbReference type="eggNOG" id="KOG1870">
    <property type="taxonomic scope" value="Eukaryota"/>
</dbReference>
<dbReference type="InterPro" id="IPR002109">
    <property type="entry name" value="Glutaredoxin"/>
</dbReference>
<accession>A0A0E0Q4A2</accession>
<dbReference type="InterPro" id="IPR050185">
    <property type="entry name" value="Ub_carboxyl-term_hydrolase"/>
</dbReference>
<dbReference type="InterPro" id="IPR018200">
    <property type="entry name" value="USP_CS"/>
</dbReference>
<dbReference type="SUPFAM" id="SSF52833">
    <property type="entry name" value="Thioredoxin-like"/>
    <property type="match status" value="1"/>
</dbReference>
<feature type="region of interest" description="Disordered" evidence="2">
    <location>
        <begin position="828"/>
        <end position="871"/>
    </location>
</feature>
<dbReference type="PANTHER" id="PTHR21646:SF68">
    <property type="entry name" value="UBIQUITIN CARBOXYL-TERMINAL HYDROLASE"/>
    <property type="match status" value="1"/>
</dbReference>
<dbReference type="PROSITE" id="PS51354">
    <property type="entry name" value="GLUTAREDOXIN_2"/>
    <property type="match status" value="1"/>
</dbReference>
<dbReference type="PROSITE" id="PS50235">
    <property type="entry name" value="USP_3"/>
    <property type="match status" value="1"/>
</dbReference>
<dbReference type="InterPro" id="IPR057372">
    <property type="entry name" value="Ubiquitin_UBP8/5"/>
</dbReference>
<reference evidence="4" key="2">
    <citation type="submission" date="2015-06" db="UniProtKB">
        <authorList>
            <consortium name="EnsemblPlants"/>
        </authorList>
    </citation>
    <scope>IDENTIFICATION</scope>
</reference>
<evidence type="ECO:0000313" key="5">
    <source>
        <dbReference type="Proteomes" id="UP000008022"/>
    </source>
</evidence>
<dbReference type="STRING" id="4529.A0A0E0Q4A2"/>
<evidence type="ECO:0000259" key="3">
    <source>
        <dbReference type="PROSITE" id="PS50235"/>
    </source>
</evidence>
<evidence type="ECO:0000256" key="2">
    <source>
        <dbReference type="SAM" id="MobiDB-lite"/>
    </source>
</evidence>
<feature type="domain" description="USP" evidence="3">
    <location>
        <begin position="475"/>
        <end position="1098"/>
    </location>
</feature>
<feature type="compositionally biased region" description="Polar residues" evidence="2">
    <location>
        <begin position="835"/>
        <end position="869"/>
    </location>
</feature>
<dbReference type="PROSITE" id="PS00972">
    <property type="entry name" value="USP_1"/>
    <property type="match status" value="1"/>
</dbReference>
<dbReference type="SUPFAM" id="SSF54001">
    <property type="entry name" value="Cysteine proteinases"/>
    <property type="match status" value="1"/>
</dbReference>
<dbReference type="CDD" id="cd03031">
    <property type="entry name" value="GRX_GRX_like"/>
    <property type="match status" value="1"/>
</dbReference>
<keyword evidence="5" id="KW-1185">Reference proteome</keyword>
<comment type="similarity">
    <text evidence="1">Belongs to the peptidase C19 family.</text>
</comment>
<dbReference type="Pfam" id="PF25242">
    <property type="entry name" value="Ubiquitin_UBP8"/>
    <property type="match status" value="1"/>
</dbReference>
<dbReference type="CDD" id="cd02674">
    <property type="entry name" value="Peptidase_C19R"/>
    <property type="match status" value="1"/>
</dbReference>
<protein>
    <recommendedName>
        <fullName evidence="3">USP domain-containing protein</fullName>
    </recommendedName>
</protein>
<dbReference type="Proteomes" id="UP000008022">
    <property type="component" value="Unassembled WGS sequence"/>
</dbReference>
<dbReference type="GO" id="GO:0016579">
    <property type="term" value="P:protein deubiquitination"/>
    <property type="evidence" value="ECO:0007669"/>
    <property type="project" value="InterPro"/>
</dbReference>
<dbReference type="Pfam" id="PF00462">
    <property type="entry name" value="Glutaredoxin"/>
    <property type="match status" value="1"/>
</dbReference>
<dbReference type="InterPro" id="IPR001394">
    <property type="entry name" value="Peptidase_C19_UCH"/>
</dbReference>
<dbReference type="Gene3D" id="3.90.70.10">
    <property type="entry name" value="Cysteine proteinases"/>
    <property type="match status" value="2"/>
</dbReference>
<name>A0A0E0Q4A2_ORYRU</name>
<evidence type="ECO:0000256" key="1">
    <source>
        <dbReference type="ARBA" id="ARBA00009085"/>
    </source>
</evidence>
<dbReference type="InterPro" id="IPR036249">
    <property type="entry name" value="Thioredoxin-like_sf"/>
</dbReference>
<reference evidence="5" key="1">
    <citation type="submission" date="2013-06" db="EMBL/GenBank/DDBJ databases">
        <authorList>
            <person name="Zhao Q."/>
        </authorList>
    </citation>
    <scope>NUCLEOTIDE SEQUENCE</scope>
    <source>
        <strain evidence="5">cv. W1943</strain>
    </source>
</reference>
<dbReference type="Gene3D" id="3.40.30.10">
    <property type="entry name" value="Glutaredoxin"/>
    <property type="match status" value="1"/>
</dbReference>
<dbReference type="eggNOG" id="KOG2824">
    <property type="taxonomic scope" value="Eukaryota"/>
</dbReference>
<dbReference type="AlphaFoldDB" id="A0A0E0Q4A2"/>
<dbReference type="OMA" id="HIDIHKF"/>
<proteinExistence type="inferred from homology"/>
<evidence type="ECO:0000313" key="4">
    <source>
        <dbReference type="EnsemblPlants" id="ORUFI07G03440.2"/>
    </source>
</evidence>
<dbReference type="Pfam" id="PF23733">
    <property type="entry name" value="GRXCR1-2_C"/>
    <property type="match status" value="1"/>
</dbReference>
<dbReference type="PROSITE" id="PS00973">
    <property type="entry name" value="USP_2"/>
    <property type="match status" value="1"/>
</dbReference>
<dbReference type="Gramene" id="ORUFI07G03440.2">
    <property type="protein sequence ID" value="ORUFI07G03440.2"/>
    <property type="gene ID" value="ORUFI07G03440"/>
</dbReference>